<feature type="domain" description="Zn(2)-C6 fungal-type" evidence="7">
    <location>
        <begin position="25"/>
        <end position="53"/>
    </location>
</feature>
<dbReference type="InterPro" id="IPR001138">
    <property type="entry name" value="Zn2Cys6_DnaBD"/>
</dbReference>
<keyword evidence="1" id="KW-0479">Metal-binding</keyword>
<keyword evidence="6" id="KW-0539">Nucleus</keyword>
<organism evidence="8 9">
    <name type="scientific">Polyplosphaeria fusca</name>
    <dbReference type="NCBI Taxonomy" id="682080"/>
    <lineage>
        <taxon>Eukaryota</taxon>
        <taxon>Fungi</taxon>
        <taxon>Dikarya</taxon>
        <taxon>Ascomycota</taxon>
        <taxon>Pezizomycotina</taxon>
        <taxon>Dothideomycetes</taxon>
        <taxon>Pleosporomycetidae</taxon>
        <taxon>Pleosporales</taxon>
        <taxon>Tetraplosphaeriaceae</taxon>
        <taxon>Polyplosphaeria</taxon>
    </lineage>
</organism>
<dbReference type="PROSITE" id="PS00463">
    <property type="entry name" value="ZN2_CY6_FUNGAL_1"/>
    <property type="match status" value="1"/>
</dbReference>
<dbReference type="GO" id="GO:0008270">
    <property type="term" value="F:zinc ion binding"/>
    <property type="evidence" value="ECO:0007669"/>
    <property type="project" value="InterPro"/>
</dbReference>
<dbReference type="SUPFAM" id="SSF57701">
    <property type="entry name" value="Zn2/Cys6 DNA-binding domain"/>
    <property type="match status" value="1"/>
</dbReference>
<keyword evidence="3" id="KW-0805">Transcription regulation</keyword>
<dbReference type="PANTHER" id="PTHR36206:SF16">
    <property type="entry name" value="TRANSCRIPTION FACTOR DOMAIN-CONTAINING PROTEIN-RELATED"/>
    <property type="match status" value="1"/>
</dbReference>
<keyword evidence="2" id="KW-0862">Zinc</keyword>
<dbReference type="GO" id="GO:0000981">
    <property type="term" value="F:DNA-binding transcription factor activity, RNA polymerase II-specific"/>
    <property type="evidence" value="ECO:0007669"/>
    <property type="project" value="InterPro"/>
</dbReference>
<sequence length="563" mass="63391">MTYGEQKVKISTQATRPRRTHVKSGCRTCKIRKVKCDEGRPACHRCVSVGRVCDGYGIWGGGGTVHSGGQSDKRVNADILRQHDALSLPPQIVDKEEYNCLEWFVRRTAIKLPGAFVSTFWDRLVLQASYSEPAILHAAVTLSCADKMETRGVDNSAEQKNGMEQFLLQQYSKAIADLQPHFKGQSRESVRTALITCLLFVCMEFYRGRFRTGNAHLLNGLNLLVQFHAHSEAGSGEGIVALKAYPETVDDWITETFIRLHGHAGPFGQCHLLPLRIVPVDLPDPIFESSDQAKHYLDRLLLSISCLSEHARVEWVSKGVVSSPALKKRRLHLQTKLAAWFKAYEAVGAKTSEQKTQMTTRQVVAHKLLHSYYLMADIMAEVSIHPGQEMFFDARTQDFLAIILQAMNIHHTLASKNVLESINDYWKETSSTIIDLGGLPPLYYTALKCRSHHIRSQAINLLNSRPHRYGIWDSKLAASIANTVMNVEEKGYYAARASVISHIGKDLLKPELPESYRIHQVNVILPDHPSEGAQVICRRKLYDGSFVVERRRCGARVQPEEQR</sequence>
<dbReference type="CDD" id="cd00067">
    <property type="entry name" value="GAL4"/>
    <property type="match status" value="1"/>
</dbReference>
<dbReference type="Gene3D" id="4.10.240.10">
    <property type="entry name" value="Zn(2)-C6 fungal-type DNA-binding domain"/>
    <property type="match status" value="1"/>
</dbReference>
<keyword evidence="9" id="KW-1185">Reference proteome</keyword>
<evidence type="ECO:0000256" key="5">
    <source>
        <dbReference type="ARBA" id="ARBA00023163"/>
    </source>
</evidence>
<dbReference type="OrthoDB" id="3172332at2759"/>
<dbReference type="PANTHER" id="PTHR36206">
    <property type="entry name" value="ASPERCRYPTIN BIOSYNTHESIS CLUSTER-SPECIFIC TRANSCRIPTION REGULATOR ATNN-RELATED"/>
    <property type="match status" value="1"/>
</dbReference>
<dbReference type="Proteomes" id="UP000799444">
    <property type="component" value="Unassembled WGS sequence"/>
</dbReference>
<dbReference type="InterPro" id="IPR036864">
    <property type="entry name" value="Zn2-C6_fun-type_DNA-bd_sf"/>
</dbReference>
<evidence type="ECO:0000256" key="1">
    <source>
        <dbReference type="ARBA" id="ARBA00022723"/>
    </source>
</evidence>
<name>A0A9P4QNB7_9PLEO</name>
<evidence type="ECO:0000256" key="6">
    <source>
        <dbReference type="ARBA" id="ARBA00023242"/>
    </source>
</evidence>
<dbReference type="EMBL" id="ML996243">
    <property type="protein sequence ID" value="KAF2729515.1"/>
    <property type="molecule type" value="Genomic_DNA"/>
</dbReference>
<evidence type="ECO:0000256" key="3">
    <source>
        <dbReference type="ARBA" id="ARBA00023015"/>
    </source>
</evidence>
<dbReference type="InterPro" id="IPR052360">
    <property type="entry name" value="Transcr_Regulatory_Proteins"/>
</dbReference>
<protein>
    <recommendedName>
        <fullName evidence="7">Zn(2)-C6 fungal-type domain-containing protein</fullName>
    </recommendedName>
</protein>
<dbReference type="Pfam" id="PF00172">
    <property type="entry name" value="Zn_clus"/>
    <property type="match status" value="1"/>
</dbReference>
<evidence type="ECO:0000259" key="7">
    <source>
        <dbReference type="PROSITE" id="PS50048"/>
    </source>
</evidence>
<dbReference type="GO" id="GO:0003677">
    <property type="term" value="F:DNA binding"/>
    <property type="evidence" value="ECO:0007669"/>
    <property type="project" value="UniProtKB-KW"/>
</dbReference>
<dbReference type="SMART" id="SM00066">
    <property type="entry name" value="GAL4"/>
    <property type="match status" value="1"/>
</dbReference>
<comment type="caution">
    <text evidence="8">The sequence shown here is derived from an EMBL/GenBank/DDBJ whole genome shotgun (WGS) entry which is preliminary data.</text>
</comment>
<evidence type="ECO:0000313" key="8">
    <source>
        <dbReference type="EMBL" id="KAF2729515.1"/>
    </source>
</evidence>
<accession>A0A9P4QNB7</accession>
<gene>
    <name evidence="8" type="ORF">EJ04DRAFT_588692</name>
</gene>
<dbReference type="AlphaFoldDB" id="A0A9P4QNB7"/>
<dbReference type="PROSITE" id="PS50048">
    <property type="entry name" value="ZN2_CY6_FUNGAL_2"/>
    <property type="match status" value="1"/>
</dbReference>
<proteinExistence type="predicted"/>
<keyword evidence="5" id="KW-0804">Transcription</keyword>
<evidence type="ECO:0000256" key="4">
    <source>
        <dbReference type="ARBA" id="ARBA00023125"/>
    </source>
</evidence>
<reference evidence="8" key="1">
    <citation type="journal article" date="2020" name="Stud. Mycol.">
        <title>101 Dothideomycetes genomes: a test case for predicting lifestyles and emergence of pathogens.</title>
        <authorList>
            <person name="Haridas S."/>
            <person name="Albert R."/>
            <person name="Binder M."/>
            <person name="Bloem J."/>
            <person name="Labutti K."/>
            <person name="Salamov A."/>
            <person name="Andreopoulos B."/>
            <person name="Baker S."/>
            <person name="Barry K."/>
            <person name="Bills G."/>
            <person name="Bluhm B."/>
            <person name="Cannon C."/>
            <person name="Castanera R."/>
            <person name="Culley D."/>
            <person name="Daum C."/>
            <person name="Ezra D."/>
            <person name="Gonzalez J."/>
            <person name="Henrissat B."/>
            <person name="Kuo A."/>
            <person name="Liang C."/>
            <person name="Lipzen A."/>
            <person name="Lutzoni F."/>
            <person name="Magnuson J."/>
            <person name="Mondo S."/>
            <person name="Nolan M."/>
            <person name="Ohm R."/>
            <person name="Pangilinan J."/>
            <person name="Park H.-J."/>
            <person name="Ramirez L."/>
            <person name="Alfaro M."/>
            <person name="Sun H."/>
            <person name="Tritt A."/>
            <person name="Yoshinaga Y."/>
            <person name="Zwiers L.-H."/>
            <person name="Turgeon B."/>
            <person name="Goodwin S."/>
            <person name="Spatafora J."/>
            <person name="Crous P."/>
            <person name="Grigoriev I."/>
        </authorList>
    </citation>
    <scope>NUCLEOTIDE SEQUENCE</scope>
    <source>
        <strain evidence="8">CBS 125425</strain>
    </source>
</reference>
<keyword evidence="4" id="KW-0238">DNA-binding</keyword>
<evidence type="ECO:0000313" key="9">
    <source>
        <dbReference type="Proteomes" id="UP000799444"/>
    </source>
</evidence>
<evidence type="ECO:0000256" key="2">
    <source>
        <dbReference type="ARBA" id="ARBA00022833"/>
    </source>
</evidence>